<dbReference type="AlphaFoldDB" id="A0A1Y1UN44"/>
<keyword evidence="2" id="KW-1185">Reference proteome</keyword>
<dbReference type="GeneID" id="33556761"/>
<name>A0A1Y1UN44_9TREE</name>
<dbReference type="InParanoid" id="A0A1Y1UN44"/>
<dbReference type="Proteomes" id="UP000193218">
    <property type="component" value="Unassembled WGS sequence"/>
</dbReference>
<feature type="non-terminal residue" evidence="1">
    <location>
        <position position="53"/>
    </location>
</feature>
<gene>
    <name evidence="1" type="ORF">BD324DRAFT_617843</name>
</gene>
<dbReference type="RefSeq" id="XP_021872767.1">
    <property type="nucleotide sequence ID" value="XM_022014953.1"/>
</dbReference>
<dbReference type="EMBL" id="NBSH01000003">
    <property type="protein sequence ID" value="ORX38904.1"/>
    <property type="molecule type" value="Genomic_DNA"/>
</dbReference>
<comment type="caution">
    <text evidence="1">The sequence shown here is derived from an EMBL/GenBank/DDBJ whole genome shotgun (WGS) entry which is preliminary data.</text>
</comment>
<evidence type="ECO:0000313" key="1">
    <source>
        <dbReference type="EMBL" id="ORX38904.1"/>
    </source>
</evidence>
<accession>A0A1Y1UN44</accession>
<evidence type="ECO:0000313" key="2">
    <source>
        <dbReference type="Proteomes" id="UP000193218"/>
    </source>
</evidence>
<protein>
    <submittedName>
        <fullName evidence="1">Uncharacterized protein</fullName>
    </submittedName>
</protein>
<proteinExistence type="predicted"/>
<sequence length="53" mass="6624">MYLWWTSDHTLRSDSYHDHPLDDVCPMLHHHLHNQLGDRHIDCLLDRYHHFHR</sequence>
<organism evidence="1 2">
    <name type="scientific">Kockovaella imperatae</name>
    <dbReference type="NCBI Taxonomy" id="4999"/>
    <lineage>
        <taxon>Eukaryota</taxon>
        <taxon>Fungi</taxon>
        <taxon>Dikarya</taxon>
        <taxon>Basidiomycota</taxon>
        <taxon>Agaricomycotina</taxon>
        <taxon>Tremellomycetes</taxon>
        <taxon>Tremellales</taxon>
        <taxon>Cuniculitremaceae</taxon>
        <taxon>Kockovaella</taxon>
    </lineage>
</organism>
<reference evidence="1 2" key="1">
    <citation type="submission" date="2017-03" db="EMBL/GenBank/DDBJ databases">
        <title>Widespread Adenine N6-methylation of Active Genes in Fungi.</title>
        <authorList>
            <consortium name="DOE Joint Genome Institute"/>
            <person name="Mondo S.J."/>
            <person name="Dannebaum R.O."/>
            <person name="Kuo R.C."/>
            <person name="Louie K.B."/>
            <person name="Bewick A.J."/>
            <person name="Labutti K."/>
            <person name="Haridas S."/>
            <person name="Kuo A."/>
            <person name="Salamov A."/>
            <person name="Ahrendt S.R."/>
            <person name="Lau R."/>
            <person name="Bowen B.P."/>
            <person name="Lipzen A."/>
            <person name="Sullivan W."/>
            <person name="Andreopoulos W.B."/>
            <person name="Clum A."/>
            <person name="Lindquist E."/>
            <person name="Daum C."/>
            <person name="Northen T.R."/>
            <person name="Ramamoorthy G."/>
            <person name="Schmitz R.J."/>
            <person name="Gryganskyi A."/>
            <person name="Culley D."/>
            <person name="Magnuson J."/>
            <person name="James T.Y."/>
            <person name="O'Malley M.A."/>
            <person name="Stajich J.E."/>
            <person name="Spatafora J.W."/>
            <person name="Visel A."/>
            <person name="Grigoriev I.V."/>
        </authorList>
    </citation>
    <scope>NUCLEOTIDE SEQUENCE [LARGE SCALE GENOMIC DNA]</scope>
    <source>
        <strain evidence="1 2">NRRL Y-17943</strain>
    </source>
</reference>